<sequence>MLDDIHSESLAQCLVRLRPQRQLTVLPSVPLTRGDIVEIQGPHTSGKSHLVYLLAITCILPPSHLDVIFDGWGHSAVVMDTDGSFSIARFAHLLRQHIDRLFPNTYSREQVMQEIFTASLTRLHVFWPNSTSQLAATICHLPAHLASKYPGQEIGMIAIDSMSAFHWQDRFTVEQLRQLPTSTIPGGIFAPSRPDAPLSSVLLALQDILKVHRSLVILANWGLNKNNTVPPVGGIMLYNQHLRQFPELWGGPHTPSPVHDTSIPITLTHRITMGNPVVAQNRIGVIVGQDADTGDHSATGSPTVIHAVVHKKTDVTDYFTLCISGDIVEAN</sequence>
<accession>A0ACD3BH50</accession>
<dbReference type="EMBL" id="ML208259">
    <property type="protein sequence ID" value="TFK76994.1"/>
    <property type="molecule type" value="Genomic_DNA"/>
</dbReference>
<evidence type="ECO:0000313" key="2">
    <source>
        <dbReference type="Proteomes" id="UP000308600"/>
    </source>
</evidence>
<protein>
    <submittedName>
        <fullName evidence="1">Uncharacterized protein</fullName>
    </submittedName>
</protein>
<organism evidence="1 2">
    <name type="scientific">Pluteus cervinus</name>
    <dbReference type="NCBI Taxonomy" id="181527"/>
    <lineage>
        <taxon>Eukaryota</taxon>
        <taxon>Fungi</taxon>
        <taxon>Dikarya</taxon>
        <taxon>Basidiomycota</taxon>
        <taxon>Agaricomycotina</taxon>
        <taxon>Agaricomycetes</taxon>
        <taxon>Agaricomycetidae</taxon>
        <taxon>Agaricales</taxon>
        <taxon>Pluteineae</taxon>
        <taxon>Pluteaceae</taxon>
        <taxon>Pluteus</taxon>
    </lineage>
</organism>
<keyword evidence="2" id="KW-1185">Reference proteome</keyword>
<dbReference type="Proteomes" id="UP000308600">
    <property type="component" value="Unassembled WGS sequence"/>
</dbReference>
<reference evidence="1 2" key="1">
    <citation type="journal article" date="2019" name="Nat. Ecol. Evol.">
        <title>Megaphylogeny resolves global patterns of mushroom evolution.</title>
        <authorList>
            <person name="Varga T."/>
            <person name="Krizsan K."/>
            <person name="Foldi C."/>
            <person name="Dima B."/>
            <person name="Sanchez-Garcia M."/>
            <person name="Sanchez-Ramirez S."/>
            <person name="Szollosi G.J."/>
            <person name="Szarkandi J.G."/>
            <person name="Papp V."/>
            <person name="Albert L."/>
            <person name="Andreopoulos W."/>
            <person name="Angelini C."/>
            <person name="Antonin V."/>
            <person name="Barry K.W."/>
            <person name="Bougher N.L."/>
            <person name="Buchanan P."/>
            <person name="Buyck B."/>
            <person name="Bense V."/>
            <person name="Catcheside P."/>
            <person name="Chovatia M."/>
            <person name="Cooper J."/>
            <person name="Damon W."/>
            <person name="Desjardin D."/>
            <person name="Finy P."/>
            <person name="Geml J."/>
            <person name="Haridas S."/>
            <person name="Hughes K."/>
            <person name="Justo A."/>
            <person name="Karasinski D."/>
            <person name="Kautmanova I."/>
            <person name="Kiss B."/>
            <person name="Kocsube S."/>
            <person name="Kotiranta H."/>
            <person name="LaButti K.M."/>
            <person name="Lechner B.E."/>
            <person name="Liimatainen K."/>
            <person name="Lipzen A."/>
            <person name="Lukacs Z."/>
            <person name="Mihaltcheva S."/>
            <person name="Morgado L.N."/>
            <person name="Niskanen T."/>
            <person name="Noordeloos M.E."/>
            <person name="Ohm R.A."/>
            <person name="Ortiz-Santana B."/>
            <person name="Ovrebo C."/>
            <person name="Racz N."/>
            <person name="Riley R."/>
            <person name="Savchenko A."/>
            <person name="Shiryaev A."/>
            <person name="Soop K."/>
            <person name="Spirin V."/>
            <person name="Szebenyi C."/>
            <person name="Tomsovsky M."/>
            <person name="Tulloss R.E."/>
            <person name="Uehling J."/>
            <person name="Grigoriev I.V."/>
            <person name="Vagvolgyi C."/>
            <person name="Papp T."/>
            <person name="Martin F.M."/>
            <person name="Miettinen O."/>
            <person name="Hibbett D.S."/>
            <person name="Nagy L.G."/>
        </authorList>
    </citation>
    <scope>NUCLEOTIDE SEQUENCE [LARGE SCALE GENOMIC DNA]</scope>
    <source>
        <strain evidence="1 2">NL-1719</strain>
    </source>
</reference>
<gene>
    <name evidence="1" type="ORF">BDN72DRAFT_890780</name>
</gene>
<evidence type="ECO:0000313" key="1">
    <source>
        <dbReference type="EMBL" id="TFK76994.1"/>
    </source>
</evidence>
<proteinExistence type="predicted"/>
<name>A0ACD3BH50_9AGAR</name>